<dbReference type="GO" id="GO:0016740">
    <property type="term" value="F:transferase activity"/>
    <property type="evidence" value="ECO:0007669"/>
    <property type="project" value="UniProtKB-KW"/>
</dbReference>
<name>A0A2S5JIQ9_9RHOB</name>
<dbReference type="AlphaFoldDB" id="A0A2S5JIQ9"/>
<dbReference type="InterPro" id="IPR014746">
    <property type="entry name" value="Gln_synth/guanido_kin_cat_dom"/>
</dbReference>
<dbReference type="PANTHER" id="PTHR11659:SF0">
    <property type="entry name" value="GLUTAMYL-TRNA(GLN) AMIDOTRANSFERASE SUBUNIT B, MITOCHONDRIAL"/>
    <property type="match status" value="1"/>
</dbReference>
<comment type="caution">
    <text evidence="13">The sequence shown here is derived from an EMBL/GenBank/DDBJ whole genome shotgun (WGS) entry which is preliminary data.</text>
</comment>
<proteinExistence type="inferred from homology"/>
<dbReference type="FunFam" id="1.10.10.410:FF:000001">
    <property type="entry name" value="Aspartyl/glutamyl-tRNA(Asn/Gln) amidotransferase subunit B"/>
    <property type="match status" value="1"/>
</dbReference>
<dbReference type="InterPro" id="IPR017959">
    <property type="entry name" value="Asn/Gln-tRNA_amidoTrfase_suB/E"/>
</dbReference>
<keyword evidence="13" id="KW-0808">Transferase</keyword>
<keyword evidence="5 11" id="KW-0547">Nucleotide-binding</keyword>
<evidence type="ECO:0000256" key="11">
    <source>
        <dbReference type="HAMAP-Rule" id="MF_00121"/>
    </source>
</evidence>
<comment type="catalytic activity">
    <reaction evidence="9 11">
        <text>L-aspartyl-tRNA(Asn) + L-glutamine + ATP + H2O = L-asparaginyl-tRNA(Asn) + L-glutamate + ADP + phosphate + 2 H(+)</text>
        <dbReference type="Rhea" id="RHEA:14513"/>
        <dbReference type="Rhea" id="RHEA-COMP:9674"/>
        <dbReference type="Rhea" id="RHEA-COMP:9677"/>
        <dbReference type="ChEBI" id="CHEBI:15377"/>
        <dbReference type="ChEBI" id="CHEBI:15378"/>
        <dbReference type="ChEBI" id="CHEBI:29985"/>
        <dbReference type="ChEBI" id="CHEBI:30616"/>
        <dbReference type="ChEBI" id="CHEBI:43474"/>
        <dbReference type="ChEBI" id="CHEBI:58359"/>
        <dbReference type="ChEBI" id="CHEBI:78515"/>
        <dbReference type="ChEBI" id="CHEBI:78516"/>
        <dbReference type="ChEBI" id="CHEBI:456216"/>
    </reaction>
</comment>
<dbReference type="NCBIfam" id="NF004012">
    <property type="entry name" value="PRK05477.1-2"/>
    <property type="match status" value="1"/>
</dbReference>
<dbReference type="OrthoDB" id="9804078at2"/>
<dbReference type="EC" id="6.3.5.-" evidence="11"/>
<keyword evidence="14" id="KW-1185">Reference proteome</keyword>
<feature type="domain" description="Asn/Gln amidotransferase" evidence="12">
    <location>
        <begin position="356"/>
        <end position="503"/>
    </location>
</feature>
<evidence type="ECO:0000256" key="1">
    <source>
        <dbReference type="ARBA" id="ARBA00005306"/>
    </source>
</evidence>
<dbReference type="PROSITE" id="PS01234">
    <property type="entry name" value="GATB"/>
    <property type="match status" value="1"/>
</dbReference>
<keyword evidence="4 11" id="KW-0436">Ligase</keyword>
<accession>A0A2S5JIQ9</accession>
<dbReference type="Pfam" id="PF02934">
    <property type="entry name" value="GatB_N"/>
    <property type="match status" value="1"/>
</dbReference>
<dbReference type="SUPFAM" id="SSF89095">
    <property type="entry name" value="GatB/YqeY motif"/>
    <property type="match status" value="1"/>
</dbReference>
<evidence type="ECO:0000256" key="6">
    <source>
        <dbReference type="ARBA" id="ARBA00022840"/>
    </source>
</evidence>
<dbReference type="RefSeq" id="WP_104070119.1">
    <property type="nucleotide sequence ID" value="NZ_PRDS01000003.1"/>
</dbReference>
<protein>
    <recommendedName>
        <fullName evidence="3 11">Aspartyl/glutamyl-tRNA(Asn/Gln) amidotransferase subunit B</fullName>
        <shortName evidence="11">Asp/Glu-ADT subunit B</shortName>
        <ecNumber evidence="11">6.3.5.-</ecNumber>
    </recommendedName>
</protein>
<evidence type="ECO:0000313" key="13">
    <source>
        <dbReference type="EMBL" id="PPB81271.1"/>
    </source>
</evidence>
<gene>
    <name evidence="11" type="primary">gatB</name>
    <name evidence="13" type="ORF">LV82_01317</name>
</gene>
<dbReference type="InterPro" id="IPR023168">
    <property type="entry name" value="GatB_Yqey_C_2"/>
</dbReference>
<dbReference type="EMBL" id="PRDS01000003">
    <property type="protein sequence ID" value="PPB81271.1"/>
    <property type="molecule type" value="Genomic_DNA"/>
</dbReference>
<evidence type="ECO:0000256" key="8">
    <source>
        <dbReference type="ARBA" id="ARBA00024799"/>
    </source>
</evidence>
<dbReference type="GO" id="GO:0005524">
    <property type="term" value="F:ATP binding"/>
    <property type="evidence" value="ECO:0007669"/>
    <property type="project" value="UniProtKB-KW"/>
</dbReference>
<dbReference type="SMART" id="SM00845">
    <property type="entry name" value="GatB_Yqey"/>
    <property type="match status" value="1"/>
</dbReference>
<dbReference type="Gene3D" id="1.10.10.410">
    <property type="match status" value="1"/>
</dbReference>
<comment type="function">
    <text evidence="8 11">Allows the formation of correctly charged Asn-tRNA(Asn) or Gln-tRNA(Gln) through the transamidation of misacylated Asp-tRNA(Asn) or Glu-tRNA(Gln) in organisms which lack either or both of asparaginyl-tRNA or glutaminyl-tRNA synthetases. The reaction takes place in the presence of glutamine and ATP through an activated phospho-Asp-tRNA(Asn) or phospho-Glu-tRNA(Gln).</text>
</comment>
<dbReference type="NCBIfam" id="TIGR00133">
    <property type="entry name" value="gatB"/>
    <property type="match status" value="1"/>
</dbReference>
<dbReference type="HAMAP" id="MF_00121">
    <property type="entry name" value="GatB"/>
    <property type="match status" value="1"/>
</dbReference>
<reference evidence="13 14" key="1">
    <citation type="submission" date="2018-01" db="EMBL/GenBank/DDBJ databases">
        <title>Genomic Encyclopedia of Archaeal and Bacterial Type Strains, Phase II (KMG-II): from individual species to whole genera.</title>
        <authorList>
            <person name="Goeker M."/>
        </authorList>
    </citation>
    <scope>NUCLEOTIDE SEQUENCE [LARGE SCALE GENOMIC DNA]</scope>
    <source>
        <strain evidence="13 14">DSM 12048</strain>
    </source>
</reference>
<dbReference type="GO" id="GO:0050567">
    <property type="term" value="F:glutaminyl-tRNA synthase (glutamine-hydrolyzing) activity"/>
    <property type="evidence" value="ECO:0007669"/>
    <property type="project" value="UniProtKB-UniRule"/>
</dbReference>
<evidence type="ECO:0000259" key="12">
    <source>
        <dbReference type="SMART" id="SM00845"/>
    </source>
</evidence>
<evidence type="ECO:0000256" key="4">
    <source>
        <dbReference type="ARBA" id="ARBA00022598"/>
    </source>
</evidence>
<dbReference type="GO" id="GO:0006412">
    <property type="term" value="P:translation"/>
    <property type="evidence" value="ECO:0007669"/>
    <property type="project" value="UniProtKB-UniRule"/>
</dbReference>
<dbReference type="InterPro" id="IPR003789">
    <property type="entry name" value="Asn/Gln_tRNA_amidoTrase-B-like"/>
</dbReference>
<evidence type="ECO:0000256" key="3">
    <source>
        <dbReference type="ARBA" id="ARBA00016923"/>
    </source>
</evidence>
<dbReference type="GO" id="GO:0050566">
    <property type="term" value="F:asparaginyl-tRNA synthase (glutamine-hydrolyzing) activity"/>
    <property type="evidence" value="ECO:0007669"/>
    <property type="project" value="RHEA"/>
</dbReference>
<evidence type="ECO:0000256" key="2">
    <source>
        <dbReference type="ARBA" id="ARBA00011123"/>
    </source>
</evidence>
<organism evidence="13 14">
    <name type="scientific">Albidovulum inexpectatum</name>
    <dbReference type="NCBI Taxonomy" id="196587"/>
    <lineage>
        <taxon>Bacteria</taxon>
        <taxon>Pseudomonadati</taxon>
        <taxon>Pseudomonadota</taxon>
        <taxon>Alphaproteobacteria</taxon>
        <taxon>Rhodobacterales</taxon>
        <taxon>Paracoccaceae</taxon>
        <taxon>Albidovulum</taxon>
    </lineage>
</organism>
<evidence type="ECO:0000256" key="5">
    <source>
        <dbReference type="ARBA" id="ARBA00022741"/>
    </source>
</evidence>
<keyword evidence="7 11" id="KW-0648">Protein biosynthesis</keyword>
<evidence type="ECO:0000256" key="9">
    <source>
        <dbReference type="ARBA" id="ARBA00047380"/>
    </source>
</evidence>
<dbReference type="NCBIfam" id="NF004015">
    <property type="entry name" value="PRK05477.1-5"/>
    <property type="match status" value="1"/>
</dbReference>
<dbReference type="GO" id="GO:0070681">
    <property type="term" value="P:glutaminyl-tRNAGln biosynthesis via transamidation"/>
    <property type="evidence" value="ECO:0007669"/>
    <property type="project" value="TreeGrafter"/>
</dbReference>
<dbReference type="PANTHER" id="PTHR11659">
    <property type="entry name" value="GLUTAMYL-TRNA GLN AMIDOTRANSFERASE SUBUNIT B MITOCHONDRIAL AND PROKARYOTIC PET112-RELATED"/>
    <property type="match status" value="1"/>
</dbReference>
<dbReference type="InterPro" id="IPR004413">
    <property type="entry name" value="GatB"/>
</dbReference>
<dbReference type="Pfam" id="PF02637">
    <property type="entry name" value="GatB_Yqey"/>
    <property type="match status" value="1"/>
</dbReference>
<comment type="subunit">
    <text evidence="2 11">Heterotrimer of A, B and C subunits.</text>
</comment>
<dbReference type="InterPro" id="IPR017958">
    <property type="entry name" value="Gln-tRNA_amidoTrfase_suB_CS"/>
</dbReference>
<dbReference type="NCBIfam" id="NF004014">
    <property type="entry name" value="PRK05477.1-4"/>
    <property type="match status" value="1"/>
</dbReference>
<dbReference type="Gene3D" id="1.10.150.380">
    <property type="entry name" value="GatB domain, N-terminal subdomain"/>
    <property type="match status" value="1"/>
</dbReference>
<dbReference type="Proteomes" id="UP000239736">
    <property type="component" value="Unassembled WGS sequence"/>
</dbReference>
<dbReference type="FunFam" id="1.10.150.380:FF:000001">
    <property type="entry name" value="Aspartyl/glutamyl-tRNA(Asn/Gln) amidotransferase subunit B"/>
    <property type="match status" value="1"/>
</dbReference>
<keyword evidence="6 11" id="KW-0067">ATP-binding</keyword>
<dbReference type="SUPFAM" id="SSF55931">
    <property type="entry name" value="Glutamine synthetase/guanido kinase"/>
    <property type="match status" value="1"/>
</dbReference>
<comment type="catalytic activity">
    <reaction evidence="10 11">
        <text>L-glutamyl-tRNA(Gln) + L-glutamine + ATP + H2O = L-glutaminyl-tRNA(Gln) + L-glutamate + ADP + phosphate + H(+)</text>
        <dbReference type="Rhea" id="RHEA:17521"/>
        <dbReference type="Rhea" id="RHEA-COMP:9681"/>
        <dbReference type="Rhea" id="RHEA-COMP:9684"/>
        <dbReference type="ChEBI" id="CHEBI:15377"/>
        <dbReference type="ChEBI" id="CHEBI:15378"/>
        <dbReference type="ChEBI" id="CHEBI:29985"/>
        <dbReference type="ChEBI" id="CHEBI:30616"/>
        <dbReference type="ChEBI" id="CHEBI:43474"/>
        <dbReference type="ChEBI" id="CHEBI:58359"/>
        <dbReference type="ChEBI" id="CHEBI:78520"/>
        <dbReference type="ChEBI" id="CHEBI:78521"/>
        <dbReference type="ChEBI" id="CHEBI:456216"/>
    </reaction>
</comment>
<evidence type="ECO:0000313" key="14">
    <source>
        <dbReference type="Proteomes" id="UP000239736"/>
    </source>
</evidence>
<evidence type="ECO:0000256" key="7">
    <source>
        <dbReference type="ARBA" id="ARBA00022917"/>
    </source>
</evidence>
<evidence type="ECO:0000256" key="10">
    <source>
        <dbReference type="ARBA" id="ARBA00047913"/>
    </source>
</evidence>
<sequence>MLDLTFEAPKPKVISGAREDWELVIGMEVHAQISSKAKLFSGASTTFGAEPNSNVSFVDAAMPGMLPVINEFCIEQAVRTGLGLKAKINLFSAFDRKNYFYPDLPQGYQISQLYHPIVGEGEVIVDMGPGVARRVRIERIHIEQDAGKSIHDLDPSMSFVDLNRTGVALMEIVSRPDIRGPEEAAAYVAKLRQIMRYLGTCDGNMQNGNLRADVNVSVCRPGDYEKFRETGDHSYLGTRCEIKNMNSMRFIQQAIEYEARRQIAILEDGGTVEQETRLYDPDKGETRSMRSKEEAHDYRYFPCPDLLPLEIEQDWVDAIAASMPELPDEKKARFVRDYGVTEYDAGVLTAELESADFFEEVARGRDGKQAANWVINELFGRLNKQGLTIGESPVSADQLGGILDLIAKGEISGKMAKDLFELLWTTERGADPAEVAQRHGMKQVTDTAAIEAAVDEVIAANPAQVEKAKANPKLAGWFVGQVLKATGGKANPALVNQLVTQKLGL</sequence>
<dbReference type="InterPro" id="IPR018027">
    <property type="entry name" value="Asn/Gln_amidotransferase"/>
</dbReference>
<comment type="similarity">
    <text evidence="1 11">Belongs to the GatB/GatE family. GatB subfamily.</text>
</comment>
<dbReference type="InterPro" id="IPR006075">
    <property type="entry name" value="Asn/Gln-tRNA_Trfase_suB/E_cat"/>
</dbReference>
<dbReference type="InterPro" id="IPR042114">
    <property type="entry name" value="GatB_C_1"/>
</dbReference>